<evidence type="ECO:0000313" key="2">
    <source>
        <dbReference type="EMBL" id="GIJ52349.1"/>
    </source>
</evidence>
<reference evidence="2" key="1">
    <citation type="submission" date="2021-01" db="EMBL/GenBank/DDBJ databases">
        <title>Whole genome shotgun sequence of Virgisporangium aliadipatigenens NBRC 105644.</title>
        <authorList>
            <person name="Komaki H."/>
            <person name="Tamura T."/>
        </authorList>
    </citation>
    <scope>NUCLEOTIDE SEQUENCE</scope>
    <source>
        <strain evidence="2">NBRC 105644</strain>
    </source>
</reference>
<name>A0A8J3YVB9_9ACTN</name>
<dbReference type="EMBL" id="BOPF01000076">
    <property type="protein sequence ID" value="GIJ52349.1"/>
    <property type="molecule type" value="Genomic_DNA"/>
</dbReference>
<organism evidence="2 3">
    <name type="scientific">Virgisporangium aliadipatigenens</name>
    <dbReference type="NCBI Taxonomy" id="741659"/>
    <lineage>
        <taxon>Bacteria</taxon>
        <taxon>Bacillati</taxon>
        <taxon>Actinomycetota</taxon>
        <taxon>Actinomycetes</taxon>
        <taxon>Micromonosporales</taxon>
        <taxon>Micromonosporaceae</taxon>
        <taxon>Virgisporangium</taxon>
    </lineage>
</organism>
<proteinExistence type="predicted"/>
<feature type="compositionally biased region" description="Low complexity" evidence="1">
    <location>
        <begin position="20"/>
        <end position="34"/>
    </location>
</feature>
<dbReference type="AlphaFoldDB" id="A0A8J3YVB9"/>
<dbReference type="Proteomes" id="UP000619260">
    <property type="component" value="Unassembled WGS sequence"/>
</dbReference>
<evidence type="ECO:0000313" key="3">
    <source>
        <dbReference type="Proteomes" id="UP000619260"/>
    </source>
</evidence>
<feature type="compositionally biased region" description="Polar residues" evidence="1">
    <location>
        <begin position="35"/>
        <end position="46"/>
    </location>
</feature>
<comment type="caution">
    <text evidence="2">The sequence shown here is derived from an EMBL/GenBank/DDBJ whole genome shotgun (WGS) entry which is preliminary data.</text>
</comment>
<sequence>MSAIRTRLSPFHVQARGALPTTSGSNSGTTTSPTMSVLSMVSTSATAAGARYRRRSLANRIQVSTGPAHDRGTK</sequence>
<keyword evidence="3" id="KW-1185">Reference proteome</keyword>
<evidence type="ECO:0000256" key="1">
    <source>
        <dbReference type="SAM" id="MobiDB-lite"/>
    </source>
</evidence>
<gene>
    <name evidence="2" type="ORF">Val02_92350</name>
</gene>
<feature type="region of interest" description="Disordered" evidence="1">
    <location>
        <begin position="1"/>
        <end position="74"/>
    </location>
</feature>
<accession>A0A8J3YVB9</accession>
<protein>
    <submittedName>
        <fullName evidence="2">Uncharacterized protein</fullName>
    </submittedName>
</protein>